<organism evidence="1 2">
    <name type="scientific">Flavobacterium aquidurense</name>
    <dbReference type="NCBI Taxonomy" id="362413"/>
    <lineage>
        <taxon>Bacteria</taxon>
        <taxon>Pseudomonadati</taxon>
        <taxon>Bacteroidota</taxon>
        <taxon>Flavobacteriia</taxon>
        <taxon>Flavobacteriales</taxon>
        <taxon>Flavobacteriaceae</taxon>
        <taxon>Flavobacterium</taxon>
    </lineage>
</organism>
<comment type="caution">
    <text evidence="1">The sequence shown here is derived from an EMBL/GenBank/DDBJ whole genome shotgun (WGS) entry which is preliminary data.</text>
</comment>
<evidence type="ECO:0000313" key="1">
    <source>
        <dbReference type="EMBL" id="KQB38917.1"/>
    </source>
</evidence>
<evidence type="ECO:0000313" key="2">
    <source>
        <dbReference type="Proteomes" id="UP000050443"/>
    </source>
</evidence>
<gene>
    <name evidence="1" type="ORF">RC62_1580</name>
</gene>
<dbReference type="STRING" id="362413.RC62_1580"/>
<name>A0A0Q0VYP1_9FLAO</name>
<protein>
    <submittedName>
        <fullName evidence="1">Uncharacterized protein</fullName>
    </submittedName>
</protein>
<dbReference type="AlphaFoldDB" id="A0A0Q0VYP1"/>
<sequence>MVEHAIKRNKKTRKKLYLRVLFFNRKSLNQLTSKMDF</sequence>
<proteinExistence type="predicted"/>
<reference evidence="1 2" key="1">
    <citation type="submission" date="2014-09" db="EMBL/GenBank/DDBJ databases">
        <title>Genome sequence of Flavobacterium aquidurense RC62.</title>
        <authorList>
            <person name="Kim J.F."/>
            <person name="Kwak M.-J."/>
        </authorList>
    </citation>
    <scope>NUCLEOTIDE SEQUENCE [LARGE SCALE GENOMIC DNA]</scope>
    <source>
        <strain evidence="1 2">RC62</strain>
    </source>
</reference>
<dbReference type="EMBL" id="JRLF01000013">
    <property type="protein sequence ID" value="KQB38917.1"/>
    <property type="molecule type" value="Genomic_DNA"/>
</dbReference>
<dbReference type="Proteomes" id="UP000050443">
    <property type="component" value="Unassembled WGS sequence"/>
</dbReference>
<accession>A0A0Q0VYP1</accession>